<feature type="compositionally biased region" description="Basic and acidic residues" evidence="2">
    <location>
        <begin position="170"/>
        <end position="184"/>
    </location>
</feature>
<organism evidence="3 4">
    <name type="scientific">Galdieria partita</name>
    <dbReference type="NCBI Taxonomy" id="83374"/>
    <lineage>
        <taxon>Eukaryota</taxon>
        <taxon>Rhodophyta</taxon>
        <taxon>Bangiophyceae</taxon>
        <taxon>Galdieriales</taxon>
        <taxon>Galdieriaceae</taxon>
        <taxon>Galdieria</taxon>
    </lineage>
</organism>
<dbReference type="PANTHER" id="PTHR31809">
    <property type="entry name" value="BUD13 HOMOLOG"/>
    <property type="match status" value="1"/>
</dbReference>
<evidence type="ECO:0000313" key="4">
    <source>
        <dbReference type="Proteomes" id="UP001061958"/>
    </source>
</evidence>
<gene>
    <name evidence="3" type="ORF">GpartN1_g3136.t1</name>
</gene>
<evidence type="ECO:0008006" key="5">
    <source>
        <dbReference type="Google" id="ProtNLM"/>
    </source>
</evidence>
<feature type="region of interest" description="Disordered" evidence="2">
    <location>
        <begin position="39"/>
        <end position="58"/>
    </location>
</feature>
<dbReference type="OrthoDB" id="6022at2759"/>
<reference evidence="3" key="2">
    <citation type="submission" date="2022-01" db="EMBL/GenBank/DDBJ databases">
        <authorList>
            <person name="Hirooka S."/>
            <person name="Miyagishima S.Y."/>
        </authorList>
    </citation>
    <scope>NUCLEOTIDE SEQUENCE</scope>
    <source>
        <strain evidence="3">NBRC 102759</strain>
    </source>
</reference>
<dbReference type="AlphaFoldDB" id="A0A9C7PVM5"/>
<evidence type="ECO:0000256" key="2">
    <source>
        <dbReference type="SAM" id="MobiDB-lite"/>
    </source>
</evidence>
<dbReference type="InterPro" id="IPR018609">
    <property type="entry name" value="Bud13"/>
</dbReference>
<protein>
    <recommendedName>
        <fullName evidence="5">Pre-mRNA-splicing factor CWC26</fullName>
    </recommendedName>
</protein>
<keyword evidence="4" id="KW-1185">Reference proteome</keyword>
<dbReference type="GO" id="GO:0005684">
    <property type="term" value="C:U2-type spliceosomal complex"/>
    <property type="evidence" value="ECO:0007669"/>
    <property type="project" value="TreeGrafter"/>
</dbReference>
<feature type="region of interest" description="Disordered" evidence="2">
    <location>
        <begin position="1"/>
        <end position="31"/>
    </location>
</feature>
<feature type="region of interest" description="Disordered" evidence="2">
    <location>
        <begin position="170"/>
        <end position="197"/>
    </location>
</feature>
<dbReference type="GO" id="GO:0070274">
    <property type="term" value="C:RES complex"/>
    <property type="evidence" value="ECO:0007669"/>
    <property type="project" value="TreeGrafter"/>
</dbReference>
<dbReference type="Pfam" id="PF09736">
    <property type="entry name" value="Bud13"/>
    <property type="match status" value="1"/>
</dbReference>
<name>A0A9C7PVM5_9RHOD</name>
<evidence type="ECO:0000313" key="3">
    <source>
        <dbReference type="EMBL" id="GJQ11345.1"/>
    </source>
</evidence>
<dbReference type="GO" id="GO:0000398">
    <property type="term" value="P:mRNA splicing, via spliceosome"/>
    <property type="evidence" value="ECO:0007669"/>
    <property type="project" value="TreeGrafter"/>
</dbReference>
<comment type="caution">
    <text evidence="3">The sequence shown here is derived from an EMBL/GenBank/DDBJ whole genome shotgun (WGS) entry which is preliminary data.</text>
</comment>
<dbReference type="EMBL" id="BQMJ01000023">
    <property type="protein sequence ID" value="GJQ11345.1"/>
    <property type="molecule type" value="Genomic_DNA"/>
</dbReference>
<feature type="region of interest" description="Disordered" evidence="2">
    <location>
        <begin position="299"/>
        <end position="341"/>
    </location>
</feature>
<feature type="compositionally biased region" description="Basic residues" evidence="2">
    <location>
        <begin position="21"/>
        <end position="31"/>
    </location>
</feature>
<dbReference type="GO" id="GO:0003723">
    <property type="term" value="F:RNA binding"/>
    <property type="evidence" value="ECO:0007669"/>
    <property type="project" value="TreeGrafter"/>
</dbReference>
<accession>A0A9C7PVM5</accession>
<dbReference type="InterPro" id="IPR051112">
    <property type="entry name" value="CWC26_splicing_factor"/>
</dbReference>
<comment type="similarity">
    <text evidence="1">Belongs to the CWC26 family.</text>
</comment>
<dbReference type="PANTHER" id="PTHR31809:SF0">
    <property type="entry name" value="BUD13 HOMOLOG"/>
    <property type="match status" value="1"/>
</dbReference>
<feature type="compositionally biased region" description="Polar residues" evidence="2">
    <location>
        <begin position="1"/>
        <end position="13"/>
    </location>
</feature>
<evidence type="ECO:0000256" key="1">
    <source>
        <dbReference type="ARBA" id="ARBA00011069"/>
    </source>
</evidence>
<dbReference type="Proteomes" id="UP001061958">
    <property type="component" value="Unassembled WGS sequence"/>
</dbReference>
<proteinExistence type="inferred from homology"/>
<reference evidence="3" key="1">
    <citation type="journal article" date="2022" name="Proc. Natl. Acad. Sci. U.S.A.">
        <title>Life cycle and functional genomics of the unicellular red alga Galdieria for elucidating algal and plant evolution and industrial use.</title>
        <authorList>
            <person name="Hirooka S."/>
            <person name="Itabashi T."/>
            <person name="Ichinose T.M."/>
            <person name="Onuma R."/>
            <person name="Fujiwara T."/>
            <person name="Yamashita S."/>
            <person name="Jong L.W."/>
            <person name="Tomita R."/>
            <person name="Iwane A.H."/>
            <person name="Miyagishima S.Y."/>
        </authorList>
    </citation>
    <scope>NUCLEOTIDE SEQUENCE</scope>
    <source>
        <strain evidence="3">NBRC 102759</strain>
    </source>
</reference>
<sequence>MGDLQSYLQSVYGTPNEDKKQLKKQQRKARHVGNFSLVDDDHVLSSPKHRRKKKKEGELEIDKKRLLASEGWTTGSLGSYQSTSSSFLEQGKSLVSSKVADFSKFVDSDGDLDSFEQQKVTVDEDGDLDFSLHNPPNAVAAIDDSVSRNSEFDKVSSGIKLKVGLQSADDIKEQSREMRGKDGAKVTGQESLPKHSDTVYRDRRGKKLASYEEYVNSRKRKSLFMSEPEYTWGAGIVQKNLADEERERLANESNRDFAVYKTNEELNEKQRQKLRWGDPLLSHRNQKQKHVSQVSNDILSSQGRDHKSYSSVASSKRYQGPPAPPNRFNIEPGPRWDGIDRSNGFEKKVFEKIARKKAMEDFAYRISVEDM</sequence>